<keyword evidence="2" id="KW-1185">Reference proteome</keyword>
<reference evidence="1 2" key="1">
    <citation type="journal article" date="2022" name="Allergy">
        <title>Genome assembly and annotation of Periplaneta americana reveal a comprehensive cockroach allergen profile.</title>
        <authorList>
            <person name="Wang L."/>
            <person name="Xiong Q."/>
            <person name="Saelim N."/>
            <person name="Wang L."/>
            <person name="Nong W."/>
            <person name="Wan A.T."/>
            <person name="Shi M."/>
            <person name="Liu X."/>
            <person name="Cao Q."/>
            <person name="Hui J.H.L."/>
            <person name="Sookrung N."/>
            <person name="Leung T.F."/>
            <person name="Tungtrongchitr A."/>
            <person name="Tsui S.K.W."/>
        </authorList>
    </citation>
    <scope>NUCLEOTIDE SEQUENCE [LARGE SCALE GENOMIC DNA]</scope>
    <source>
        <strain evidence="1">PWHHKU_190912</strain>
    </source>
</reference>
<evidence type="ECO:0000313" key="1">
    <source>
        <dbReference type="EMBL" id="KAJ4445751.1"/>
    </source>
</evidence>
<dbReference type="EMBL" id="JAJSOF020000009">
    <property type="protein sequence ID" value="KAJ4445751.1"/>
    <property type="molecule type" value="Genomic_DNA"/>
</dbReference>
<organism evidence="1 2">
    <name type="scientific">Periplaneta americana</name>
    <name type="common">American cockroach</name>
    <name type="synonym">Blatta americana</name>
    <dbReference type="NCBI Taxonomy" id="6978"/>
    <lineage>
        <taxon>Eukaryota</taxon>
        <taxon>Metazoa</taxon>
        <taxon>Ecdysozoa</taxon>
        <taxon>Arthropoda</taxon>
        <taxon>Hexapoda</taxon>
        <taxon>Insecta</taxon>
        <taxon>Pterygota</taxon>
        <taxon>Neoptera</taxon>
        <taxon>Polyneoptera</taxon>
        <taxon>Dictyoptera</taxon>
        <taxon>Blattodea</taxon>
        <taxon>Blattoidea</taxon>
        <taxon>Blattidae</taxon>
        <taxon>Blattinae</taxon>
        <taxon>Periplaneta</taxon>
    </lineage>
</organism>
<evidence type="ECO:0000313" key="2">
    <source>
        <dbReference type="Proteomes" id="UP001148838"/>
    </source>
</evidence>
<dbReference type="Proteomes" id="UP001148838">
    <property type="component" value="Unassembled WGS sequence"/>
</dbReference>
<protein>
    <submittedName>
        <fullName evidence="1">Uncharacterized protein</fullName>
    </submittedName>
</protein>
<comment type="caution">
    <text evidence="1">The sequence shown here is derived from an EMBL/GenBank/DDBJ whole genome shotgun (WGS) entry which is preliminary data.</text>
</comment>
<sequence>MSVTRKEFTVLNLLFYYDSESCNRPSGVVLLEGCYCERLITAGKNKEVADKQVLCSYMNIYMNMILVKRNAEFVQKYRVNNVRTEKSSTFVLTDCRKSILTLCIFDSVHPEGMHVKYNFCARSCVFACFPHRTNTRIRRPEFECSGPQLEGPEFECSGPQLEGPEFEYSELSLKGQAKKNLNEYHRTTVVKVTKPAMRRRTWGNYCVTRSFSKHERTDISATSETSSVEYLLFLNCVQLLRLSDAAQQLLSVMALGCKIPLLLPSSSAGSRLVDSRRIVVGSSSECRMSSIRRSHITCIPYVSMGTIFALNIFIAVSRSKQASQANRSSTRVCVRICVSIRRPEFECSGPQLEGPEFECSGPQLEGPEFEYSELSLKTIDRRSANQSSEY</sequence>
<accession>A0ABQ8TGH7</accession>
<gene>
    <name evidence="1" type="ORF">ANN_12436</name>
</gene>
<name>A0ABQ8TGH7_PERAM</name>
<proteinExistence type="predicted"/>